<evidence type="ECO:0000313" key="2">
    <source>
        <dbReference type="EMBL" id="KAF9783220.1"/>
    </source>
</evidence>
<name>A0A9P6HBK6_9AGAM</name>
<dbReference type="Proteomes" id="UP000736335">
    <property type="component" value="Unassembled WGS sequence"/>
</dbReference>
<dbReference type="PANTHER" id="PTHR31986:SF7">
    <property type="entry name" value="REGULATOR OF DRUG SENSITIVITY 2"/>
    <property type="match status" value="1"/>
</dbReference>
<protein>
    <submittedName>
        <fullName evidence="2">Uncharacterized protein</fullName>
    </submittedName>
</protein>
<dbReference type="PANTHER" id="PTHR31986">
    <property type="entry name" value="REGULATOR OF DRUG SENSITIVITY 2"/>
    <property type="match status" value="1"/>
</dbReference>
<gene>
    <name evidence="2" type="ORF">BJ322DRAFT_142182</name>
</gene>
<dbReference type="EMBL" id="WIUZ02000010">
    <property type="protein sequence ID" value="KAF9783220.1"/>
    <property type="molecule type" value="Genomic_DNA"/>
</dbReference>
<dbReference type="InterPro" id="IPR053045">
    <property type="entry name" value="Zinc_cluster_trans_reg"/>
</dbReference>
<sequence length="407" mass="44805">MAVPYASASVRVPVVTWQSTGMPQGAFLQSPETTLGGDFSLLSNFLESLDERSFFNPPLTTVAPGLMSGPSHPFTAPPQPAESSPSSNVEQYTNPDVTVAEVSPPVLEHVKEETAPVVLPSATKTEQFLMIAAYQEPGPKNERLNRVIRSKFEAGLLKPYNYVKGYARLQRWMGRKCVISLTCSGYAALATLAFRQGKRLPLSERPHSPLPARLVGLGYPFHWTSSTPKAGNGGSTYTGVSHTSAGQPDLDFLNVDPAVDGSVVYGGREYCDQKDIRPQAFEISLADFTMKVRKPKQRKARGNEVLQSVPRVSSVPPSELGEQSVHHEFETMSNFSWDAVDSDDLSLLIEEDWEDLESAYTHDTLDHELDRDLKLLRMARSDSGSRVSFLSTTPPQRTYAQALVNEE</sequence>
<dbReference type="AlphaFoldDB" id="A0A9P6HBK6"/>
<feature type="region of interest" description="Disordered" evidence="1">
    <location>
        <begin position="65"/>
        <end position="90"/>
    </location>
</feature>
<dbReference type="GO" id="GO:0000977">
    <property type="term" value="F:RNA polymerase II transcription regulatory region sequence-specific DNA binding"/>
    <property type="evidence" value="ECO:0007669"/>
    <property type="project" value="TreeGrafter"/>
</dbReference>
<evidence type="ECO:0000313" key="3">
    <source>
        <dbReference type="Proteomes" id="UP000736335"/>
    </source>
</evidence>
<keyword evidence="3" id="KW-1185">Reference proteome</keyword>
<evidence type="ECO:0000256" key="1">
    <source>
        <dbReference type="SAM" id="MobiDB-lite"/>
    </source>
</evidence>
<accession>A0A9P6HBK6</accession>
<organism evidence="2 3">
    <name type="scientific">Thelephora terrestris</name>
    <dbReference type="NCBI Taxonomy" id="56493"/>
    <lineage>
        <taxon>Eukaryota</taxon>
        <taxon>Fungi</taxon>
        <taxon>Dikarya</taxon>
        <taxon>Basidiomycota</taxon>
        <taxon>Agaricomycotina</taxon>
        <taxon>Agaricomycetes</taxon>
        <taxon>Thelephorales</taxon>
        <taxon>Thelephoraceae</taxon>
        <taxon>Thelephora</taxon>
    </lineage>
</organism>
<reference evidence="2" key="1">
    <citation type="journal article" date="2020" name="Nat. Commun.">
        <title>Large-scale genome sequencing of mycorrhizal fungi provides insights into the early evolution of symbiotic traits.</title>
        <authorList>
            <person name="Miyauchi S."/>
            <person name="Kiss E."/>
            <person name="Kuo A."/>
            <person name="Drula E."/>
            <person name="Kohler A."/>
            <person name="Sanchez-Garcia M."/>
            <person name="Morin E."/>
            <person name="Andreopoulos B."/>
            <person name="Barry K.W."/>
            <person name="Bonito G."/>
            <person name="Buee M."/>
            <person name="Carver A."/>
            <person name="Chen C."/>
            <person name="Cichocki N."/>
            <person name="Clum A."/>
            <person name="Culley D."/>
            <person name="Crous P.W."/>
            <person name="Fauchery L."/>
            <person name="Girlanda M."/>
            <person name="Hayes R.D."/>
            <person name="Keri Z."/>
            <person name="LaButti K."/>
            <person name="Lipzen A."/>
            <person name="Lombard V."/>
            <person name="Magnuson J."/>
            <person name="Maillard F."/>
            <person name="Murat C."/>
            <person name="Nolan M."/>
            <person name="Ohm R.A."/>
            <person name="Pangilinan J."/>
            <person name="Pereira M.F."/>
            <person name="Perotto S."/>
            <person name="Peter M."/>
            <person name="Pfister S."/>
            <person name="Riley R."/>
            <person name="Sitrit Y."/>
            <person name="Stielow J.B."/>
            <person name="Szollosi G."/>
            <person name="Zifcakova L."/>
            <person name="Stursova M."/>
            <person name="Spatafora J.W."/>
            <person name="Tedersoo L."/>
            <person name="Vaario L.M."/>
            <person name="Yamada A."/>
            <person name="Yan M."/>
            <person name="Wang P."/>
            <person name="Xu J."/>
            <person name="Bruns T."/>
            <person name="Baldrian P."/>
            <person name="Vilgalys R."/>
            <person name="Dunand C."/>
            <person name="Henrissat B."/>
            <person name="Grigoriev I.V."/>
            <person name="Hibbett D."/>
            <person name="Nagy L.G."/>
            <person name="Martin F.M."/>
        </authorList>
    </citation>
    <scope>NUCLEOTIDE SEQUENCE</scope>
    <source>
        <strain evidence="2">UH-Tt-Lm1</strain>
    </source>
</reference>
<reference evidence="2" key="2">
    <citation type="submission" date="2020-11" db="EMBL/GenBank/DDBJ databases">
        <authorList>
            <consortium name="DOE Joint Genome Institute"/>
            <person name="Kuo A."/>
            <person name="Miyauchi S."/>
            <person name="Kiss E."/>
            <person name="Drula E."/>
            <person name="Kohler A."/>
            <person name="Sanchez-Garcia M."/>
            <person name="Andreopoulos B."/>
            <person name="Barry K.W."/>
            <person name="Bonito G."/>
            <person name="Buee M."/>
            <person name="Carver A."/>
            <person name="Chen C."/>
            <person name="Cichocki N."/>
            <person name="Clum A."/>
            <person name="Culley D."/>
            <person name="Crous P.W."/>
            <person name="Fauchery L."/>
            <person name="Girlanda M."/>
            <person name="Hayes R."/>
            <person name="Keri Z."/>
            <person name="Labutti K."/>
            <person name="Lipzen A."/>
            <person name="Lombard V."/>
            <person name="Magnuson J."/>
            <person name="Maillard F."/>
            <person name="Morin E."/>
            <person name="Murat C."/>
            <person name="Nolan M."/>
            <person name="Ohm R."/>
            <person name="Pangilinan J."/>
            <person name="Pereira M."/>
            <person name="Perotto S."/>
            <person name="Peter M."/>
            <person name="Riley R."/>
            <person name="Sitrit Y."/>
            <person name="Stielow B."/>
            <person name="Szollosi G."/>
            <person name="Zifcakova L."/>
            <person name="Stursova M."/>
            <person name="Spatafora J.W."/>
            <person name="Tedersoo L."/>
            <person name="Vaario L.-M."/>
            <person name="Yamada A."/>
            <person name="Yan M."/>
            <person name="Wang P."/>
            <person name="Xu J."/>
            <person name="Bruns T."/>
            <person name="Baldrian P."/>
            <person name="Vilgalys R."/>
            <person name="Henrissat B."/>
            <person name="Grigoriev I.V."/>
            <person name="Hibbett D."/>
            <person name="Nagy L.G."/>
            <person name="Martin F.M."/>
        </authorList>
    </citation>
    <scope>NUCLEOTIDE SEQUENCE</scope>
    <source>
        <strain evidence="2">UH-Tt-Lm1</strain>
    </source>
</reference>
<proteinExistence type="predicted"/>
<dbReference type="OrthoDB" id="65716at2759"/>
<comment type="caution">
    <text evidence="2">The sequence shown here is derived from an EMBL/GenBank/DDBJ whole genome shotgun (WGS) entry which is preliminary data.</text>
</comment>
<dbReference type="GO" id="GO:0005634">
    <property type="term" value="C:nucleus"/>
    <property type="evidence" value="ECO:0007669"/>
    <property type="project" value="TreeGrafter"/>
</dbReference>